<keyword evidence="2" id="KW-1185">Reference proteome</keyword>
<accession>A0A8J8MLC1</accession>
<proteinExistence type="predicted"/>
<dbReference type="EMBL" id="CP058649">
    <property type="protein sequence ID" value="QUI23972.1"/>
    <property type="molecule type" value="Genomic_DNA"/>
</dbReference>
<name>A0A8J8MLC1_9FIRM</name>
<organism evidence="1 2">
    <name type="scientific">Vallitalea pronyensis</name>
    <dbReference type="NCBI Taxonomy" id="1348613"/>
    <lineage>
        <taxon>Bacteria</taxon>
        <taxon>Bacillati</taxon>
        <taxon>Bacillota</taxon>
        <taxon>Clostridia</taxon>
        <taxon>Lachnospirales</taxon>
        <taxon>Vallitaleaceae</taxon>
        <taxon>Vallitalea</taxon>
    </lineage>
</organism>
<dbReference type="RefSeq" id="WP_212694662.1">
    <property type="nucleotide sequence ID" value="NZ_CP058649.1"/>
</dbReference>
<sequence>MEDTICFLEYYASQLMDNAKERYARTNLEYQEVECFLLQHKKRLDYIISDLNLSDKDFVKEYMQQHYYQETCMNEYLYIQGYKDCIRLLKEIEIIA</sequence>
<dbReference type="Proteomes" id="UP000683246">
    <property type="component" value="Chromosome"/>
</dbReference>
<dbReference type="KEGG" id="vpy:HZI73_17460"/>
<reference evidence="1" key="1">
    <citation type="submission" date="2020-07" db="EMBL/GenBank/DDBJ databases">
        <title>Vallitalea pronyensis genome.</title>
        <authorList>
            <person name="Postec A."/>
        </authorList>
    </citation>
    <scope>NUCLEOTIDE SEQUENCE</scope>
    <source>
        <strain evidence="1">FatNI3</strain>
    </source>
</reference>
<evidence type="ECO:0000313" key="1">
    <source>
        <dbReference type="EMBL" id="QUI23972.1"/>
    </source>
</evidence>
<protein>
    <submittedName>
        <fullName evidence="1">Uncharacterized protein</fullName>
    </submittedName>
</protein>
<dbReference type="AlphaFoldDB" id="A0A8J8MLC1"/>
<gene>
    <name evidence="1" type="ORF">HZI73_17460</name>
</gene>
<evidence type="ECO:0000313" key="2">
    <source>
        <dbReference type="Proteomes" id="UP000683246"/>
    </source>
</evidence>